<sequence length="62" mass="6812">MNGDPVLFGVLPHDLTATAYLFRCPSCGRHLAPEPETPCKGCTKPSRRPARTSTRRRTKATS</sequence>
<evidence type="ECO:0000256" key="1">
    <source>
        <dbReference type="SAM" id="MobiDB-lite"/>
    </source>
</evidence>
<name>A0A1H5PKV9_9ACTN</name>
<dbReference type="STRING" id="561176.SAMN04488561_4624"/>
<gene>
    <name evidence="2" type="ORF">SAMN04488561_4624</name>
</gene>
<dbReference type="EMBL" id="FNUC01000004">
    <property type="protein sequence ID" value="SEF14386.1"/>
    <property type="molecule type" value="Genomic_DNA"/>
</dbReference>
<organism evidence="2 3">
    <name type="scientific">Jiangella alba</name>
    <dbReference type="NCBI Taxonomy" id="561176"/>
    <lineage>
        <taxon>Bacteria</taxon>
        <taxon>Bacillati</taxon>
        <taxon>Actinomycetota</taxon>
        <taxon>Actinomycetes</taxon>
        <taxon>Jiangellales</taxon>
        <taxon>Jiangellaceae</taxon>
        <taxon>Jiangella</taxon>
    </lineage>
</organism>
<reference evidence="3" key="1">
    <citation type="submission" date="2016-10" db="EMBL/GenBank/DDBJ databases">
        <authorList>
            <person name="Varghese N."/>
            <person name="Submissions S."/>
        </authorList>
    </citation>
    <scope>NUCLEOTIDE SEQUENCE [LARGE SCALE GENOMIC DNA]</scope>
    <source>
        <strain evidence="3">DSM 45237</strain>
    </source>
</reference>
<feature type="compositionally biased region" description="Basic residues" evidence="1">
    <location>
        <begin position="45"/>
        <end position="62"/>
    </location>
</feature>
<evidence type="ECO:0000313" key="3">
    <source>
        <dbReference type="Proteomes" id="UP000181980"/>
    </source>
</evidence>
<dbReference type="Proteomes" id="UP000181980">
    <property type="component" value="Unassembled WGS sequence"/>
</dbReference>
<dbReference type="AlphaFoldDB" id="A0A1H5PKV9"/>
<evidence type="ECO:0000313" key="2">
    <source>
        <dbReference type="EMBL" id="SEF14386.1"/>
    </source>
</evidence>
<proteinExistence type="predicted"/>
<dbReference type="OrthoDB" id="5196475at2"/>
<accession>A0A1H5PKV9</accession>
<dbReference type="RefSeq" id="WP_141711387.1">
    <property type="nucleotide sequence ID" value="NZ_FNUC01000004.1"/>
</dbReference>
<protein>
    <submittedName>
        <fullName evidence="2">Uncharacterized protein</fullName>
    </submittedName>
</protein>
<feature type="region of interest" description="Disordered" evidence="1">
    <location>
        <begin position="31"/>
        <end position="62"/>
    </location>
</feature>
<keyword evidence="3" id="KW-1185">Reference proteome</keyword>